<dbReference type="HOGENOM" id="CLU_009074_2_1_1"/>
<evidence type="ECO:0000256" key="3">
    <source>
        <dbReference type="ARBA" id="ARBA00022737"/>
    </source>
</evidence>
<dbReference type="SFLD" id="SFLDG01016">
    <property type="entry name" value="Prenyltransferase_Like_2"/>
    <property type="match status" value="1"/>
</dbReference>
<dbReference type="InterPro" id="IPR018333">
    <property type="entry name" value="Squalene_cyclase"/>
</dbReference>
<dbReference type="NCBIfam" id="TIGR01787">
    <property type="entry name" value="squalene_cyclas"/>
    <property type="match status" value="1"/>
</dbReference>
<keyword evidence="6 7" id="KW-0413">Isomerase</keyword>
<reference evidence="10 11" key="1">
    <citation type="journal article" date="2012" name="Science">
        <title>The Paleozoic origin of enzymatic lignin decomposition reconstructed from 31 fungal genomes.</title>
        <authorList>
            <person name="Floudas D."/>
            <person name="Binder M."/>
            <person name="Riley R."/>
            <person name="Barry K."/>
            <person name="Blanchette R.A."/>
            <person name="Henrissat B."/>
            <person name="Martinez A.T."/>
            <person name="Otillar R."/>
            <person name="Spatafora J.W."/>
            <person name="Yadav J.S."/>
            <person name="Aerts A."/>
            <person name="Benoit I."/>
            <person name="Boyd A."/>
            <person name="Carlson A."/>
            <person name="Copeland A."/>
            <person name="Coutinho P.M."/>
            <person name="de Vries R.P."/>
            <person name="Ferreira P."/>
            <person name="Findley K."/>
            <person name="Foster B."/>
            <person name="Gaskell J."/>
            <person name="Glotzer D."/>
            <person name="Gorecki P."/>
            <person name="Heitman J."/>
            <person name="Hesse C."/>
            <person name="Hori C."/>
            <person name="Igarashi K."/>
            <person name="Jurgens J.A."/>
            <person name="Kallen N."/>
            <person name="Kersten P."/>
            <person name="Kohler A."/>
            <person name="Kuees U."/>
            <person name="Kumar T.K.A."/>
            <person name="Kuo A."/>
            <person name="LaButti K."/>
            <person name="Larrondo L.F."/>
            <person name="Lindquist E."/>
            <person name="Ling A."/>
            <person name="Lombard V."/>
            <person name="Lucas S."/>
            <person name="Lundell T."/>
            <person name="Martin R."/>
            <person name="McLaughlin D.J."/>
            <person name="Morgenstern I."/>
            <person name="Morin E."/>
            <person name="Murat C."/>
            <person name="Nagy L.G."/>
            <person name="Nolan M."/>
            <person name="Ohm R.A."/>
            <person name="Patyshakuliyeva A."/>
            <person name="Rokas A."/>
            <person name="Ruiz-Duenas F.J."/>
            <person name="Sabat G."/>
            <person name="Salamov A."/>
            <person name="Samejima M."/>
            <person name="Schmutz J."/>
            <person name="Slot J.C."/>
            <person name="St John F."/>
            <person name="Stenlid J."/>
            <person name="Sun H."/>
            <person name="Sun S."/>
            <person name="Syed K."/>
            <person name="Tsang A."/>
            <person name="Wiebenga A."/>
            <person name="Young D."/>
            <person name="Pisabarro A."/>
            <person name="Eastwood D.C."/>
            <person name="Martin F."/>
            <person name="Cullen D."/>
            <person name="Grigoriev I.V."/>
            <person name="Hibbett D.S."/>
        </authorList>
    </citation>
    <scope>NUCLEOTIDE SEQUENCE [LARGE SCALE GENOMIC DNA]</scope>
    <source>
        <strain evidence="10 11">DJM-731 SS1</strain>
    </source>
</reference>
<dbReference type="GO" id="GO:0006696">
    <property type="term" value="P:ergosterol biosynthetic process"/>
    <property type="evidence" value="ECO:0007669"/>
    <property type="project" value="TreeGrafter"/>
</dbReference>
<dbReference type="EC" id="5.4.99.-" evidence="7"/>
<protein>
    <recommendedName>
        <fullName evidence="7">Terpene cyclase/mutase family member</fullName>
        <ecNumber evidence="7">5.4.99.-</ecNumber>
    </recommendedName>
</protein>
<evidence type="ECO:0000259" key="8">
    <source>
        <dbReference type="Pfam" id="PF13243"/>
    </source>
</evidence>
<dbReference type="Gene3D" id="1.50.10.20">
    <property type="match status" value="2"/>
</dbReference>
<dbReference type="GO" id="GO:0016104">
    <property type="term" value="P:triterpenoid biosynthetic process"/>
    <property type="evidence" value="ECO:0007669"/>
    <property type="project" value="InterPro"/>
</dbReference>
<dbReference type="FunFam" id="1.50.10.20:FF:000002">
    <property type="entry name" value="Terpene cyclase/mutase family member"/>
    <property type="match status" value="1"/>
</dbReference>
<accession>M5G022</accession>
<dbReference type="GO" id="GO:0000250">
    <property type="term" value="F:lanosterol synthase activity"/>
    <property type="evidence" value="ECO:0007669"/>
    <property type="project" value="UniProtKB-ARBA"/>
</dbReference>
<evidence type="ECO:0000256" key="5">
    <source>
        <dbReference type="ARBA" id="ARBA00023098"/>
    </source>
</evidence>
<dbReference type="GO" id="GO:0005811">
    <property type="term" value="C:lipid droplet"/>
    <property type="evidence" value="ECO:0007669"/>
    <property type="project" value="InterPro"/>
</dbReference>
<name>M5G022_DACPD</name>
<dbReference type="Pfam" id="PF13243">
    <property type="entry name" value="SQHop_cyclase_C"/>
    <property type="match status" value="1"/>
</dbReference>
<organism evidence="10 11">
    <name type="scientific">Dacryopinax primogenitus (strain DJM 731)</name>
    <name type="common">Brown rot fungus</name>
    <dbReference type="NCBI Taxonomy" id="1858805"/>
    <lineage>
        <taxon>Eukaryota</taxon>
        <taxon>Fungi</taxon>
        <taxon>Dikarya</taxon>
        <taxon>Basidiomycota</taxon>
        <taxon>Agaricomycotina</taxon>
        <taxon>Dacrymycetes</taxon>
        <taxon>Dacrymycetales</taxon>
        <taxon>Dacrymycetaceae</taxon>
        <taxon>Dacryopinax</taxon>
    </lineage>
</organism>
<dbReference type="FunFam" id="1.50.10.20:FF:000003">
    <property type="entry name" value="Terpene cyclase/mutase family member"/>
    <property type="match status" value="1"/>
</dbReference>
<dbReference type="PANTHER" id="PTHR11764">
    <property type="entry name" value="TERPENE CYCLASE/MUTASE FAMILY MEMBER"/>
    <property type="match status" value="1"/>
</dbReference>
<dbReference type="InterPro" id="IPR032696">
    <property type="entry name" value="SQ_cyclase_C"/>
</dbReference>
<comment type="similarity">
    <text evidence="1 7">Belongs to the terpene cyclase/mutase family.</text>
</comment>
<dbReference type="Proteomes" id="UP000030653">
    <property type="component" value="Unassembled WGS sequence"/>
</dbReference>
<dbReference type="GeneID" id="63687315"/>
<sequence length="724" mass="82429">MKPATIIPSSGVEHPTDLTRWRLKIGDGSHGRHTWEYLRTDEECANWPQNEVDKYWLGLPMGLPESPPAETPIDAARKGFSFYKHLQSPDGHWAGEYGGPMFLIPGLVIGTYVTGQDFKDEEKIELIRYLFNTAHAEDGGWGLHVEHHSTCFGTVMNYVALRLLGVPPEHPVCVKARGTMHSFGGAAALPQWGKWWLCLLNCYDWAGCIAIPAELWLFPQFLPIHPWRWWIHTRNVYIPMGFLFARKWQAPEDPLILQLREEIYTTDYDHIDWPAQQFNVAPVDLYFPHTTLLHALGAVTHAWEHCFIPFIRRRAMEYTYQLVVQEDENTQCQDLGPVNKMLNQIVRFVVDGPESSAFRLHVEKCRDFMWMTGAGMLMTGTNGSQLWDIAFICQAVVETGLGKEPGNEKATVGALKWLDGAQMRENPKHMQEAFRHQTKGAWPFSTPEQGYTVSDCTGEGLKAVIYLQNHLDYTPKLVSERRMCDAIDVILSLQNPDGGCASYEPIRGPRWLEWINPAEVFGNIMIEYNYPECTTSALTALSIFTNEYPQYRAEDIRKFKSKAIQWLHTSQHKDGTWFGSWGICFTYATMFALESLSLAGETYGNSPAVRKACDFLVSKQMPDGGWGESYKACETGEWVDHAQSQVVNTSWATLALVYAQYPHRLPIERAVKLVISRQLPDGSWKQEAIEGVFNKNCAIAYPNFKFSFTIWMLGRADKYLQALS</sequence>
<evidence type="ECO:0000256" key="1">
    <source>
        <dbReference type="ARBA" id="ARBA00009755"/>
    </source>
</evidence>
<dbReference type="InterPro" id="IPR008930">
    <property type="entry name" value="Terpenoid_cyclase/PrenylTrfase"/>
</dbReference>
<keyword evidence="3" id="KW-0677">Repeat</keyword>
<evidence type="ECO:0000256" key="2">
    <source>
        <dbReference type="ARBA" id="ARBA00022516"/>
    </source>
</evidence>
<evidence type="ECO:0000313" key="10">
    <source>
        <dbReference type="EMBL" id="EJU03611.1"/>
    </source>
</evidence>
<dbReference type="Gene3D" id="6.20.120.20">
    <property type="match status" value="1"/>
</dbReference>
<gene>
    <name evidence="10" type="ORF">DACRYDRAFT_21142</name>
</gene>
<evidence type="ECO:0000259" key="9">
    <source>
        <dbReference type="Pfam" id="PF13249"/>
    </source>
</evidence>
<dbReference type="RefSeq" id="XP_040630505.1">
    <property type="nucleotide sequence ID" value="XM_040772253.1"/>
</dbReference>
<feature type="domain" description="Squalene cyclase C-terminal" evidence="8">
    <location>
        <begin position="384"/>
        <end position="716"/>
    </location>
</feature>
<feature type="domain" description="Squalene cyclase N-terminal" evidence="9">
    <location>
        <begin position="85"/>
        <end position="352"/>
    </location>
</feature>
<dbReference type="OrthoDB" id="21502at2759"/>
<dbReference type="Pfam" id="PF13249">
    <property type="entry name" value="SQHop_cyclase_N"/>
    <property type="match status" value="1"/>
</dbReference>
<dbReference type="SUPFAM" id="SSF48239">
    <property type="entry name" value="Terpenoid cyclases/Protein prenyltransferases"/>
    <property type="match status" value="2"/>
</dbReference>
<evidence type="ECO:0000256" key="4">
    <source>
        <dbReference type="ARBA" id="ARBA00022955"/>
    </source>
</evidence>
<evidence type="ECO:0000256" key="6">
    <source>
        <dbReference type="ARBA" id="ARBA00023235"/>
    </source>
</evidence>
<evidence type="ECO:0000256" key="7">
    <source>
        <dbReference type="RuleBase" id="RU362003"/>
    </source>
</evidence>
<dbReference type="STRING" id="1858805.M5G022"/>
<dbReference type="EMBL" id="JH795859">
    <property type="protein sequence ID" value="EJU03611.1"/>
    <property type="molecule type" value="Genomic_DNA"/>
</dbReference>
<dbReference type="OMA" id="CWARQTI"/>
<dbReference type="AlphaFoldDB" id="M5G022"/>
<dbReference type="InterPro" id="IPR032697">
    <property type="entry name" value="SQ_cyclase_N"/>
</dbReference>
<keyword evidence="11" id="KW-1185">Reference proteome</keyword>
<dbReference type="CDD" id="cd02892">
    <property type="entry name" value="SQCY_1"/>
    <property type="match status" value="1"/>
</dbReference>
<keyword evidence="4" id="KW-0752">Steroid biosynthesis</keyword>
<dbReference type="PANTHER" id="PTHR11764:SF20">
    <property type="entry name" value="LANOSTEROL SYNTHASE"/>
    <property type="match status" value="1"/>
</dbReference>
<evidence type="ECO:0000313" key="11">
    <source>
        <dbReference type="Proteomes" id="UP000030653"/>
    </source>
</evidence>
<keyword evidence="5" id="KW-0443">Lipid metabolism</keyword>
<proteinExistence type="inferred from homology"/>
<keyword evidence="2" id="KW-0444">Lipid biosynthesis</keyword>